<dbReference type="AlphaFoldDB" id="A0A150MTN2"/>
<sequence>MAIAERKVSFHFNETFSDQKSFMTASHIQRLVLFGYNVLCRFHQVKIRVTFFHYCTYI</sequence>
<name>A0A150MTN2_9BACL</name>
<gene>
    <name evidence="1" type="ORF">B4110_2283</name>
</gene>
<dbReference type="Proteomes" id="UP000075324">
    <property type="component" value="Unassembled WGS sequence"/>
</dbReference>
<evidence type="ECO:0000313" key="2">
    <source>
        <dbReference type="Proteomes" id="UP000075324"/>
    </source>
</evidence>
<protein>
    <submittedName>
        <fullName evidence="1">Uncharacterized protein</fullName>
    </submittedName>
</protein>
<comment type="caution">
    <text evidence="1">The sequence shown here is derived from an EMBL/GenBank/DDBJ whole genome shotgun (WGS) entry which is preliminary data.</text>
</comment>
<dbReference type="EMBL" id="LQYW01000089">
    <property type="protein sequence ID" value="KYD27840.1"/>
    <property type="molecule type" value="Genomic_DNA"/>
</dbReference>
<accession>A0A150MTN2</accession>
<reference evidence="1 2" key="1">
    <citation type="submission" date="2016-01" db="EMBL/GenBank/DDBJ databases">
        <title>Draft Genome Sequences of Seven Thermophilic Sporeformers Isolated from Foods.</title>
        <authorList>
            <person name="Berendsen E.M."/>
            <person name="Wells-Bennik M.H."/>
            <person name="Krawcyk A.O."/>
            <person name="De Jong A."/>
            <person name="Holsappel S."/>
            <person name="Eijlander R.T."/>
            <person name="Kuipers O.P."/>
        </authorList>
    </citation>
    <scope>NUCLEOTIDE SEQUENCE [LARGE SCALE GENOMIC DNA]</scope>
    <source>
        <strain evidence="1 2">B4110</strain>
    </source>
</reference>
<evidence type="ECO:0000313" key="1">
    <source>
        <dbReference type="EMBL" id="KYD27840.1"/>
    </source>
</evidence>
<proteinExistence type="predicted"/>
<organism evidence="1 2">
    <name type="scientific">Parageobacillus toebii</name>
    <dbReference type="NCBI Taxonomy" id="153151"/>
    <lineage>
        <taxon>Bacteria</taxon>
        <taxon>Bacillati</taxon>
        <taxon>Bacillota</taxon>
        <taxon>Bacilli</taxon>
        <taxon>Bacillales</taxon>
        <taxon>Anoxybacillaceae</taxon>
        <taxon>Parageobacillus</taxon>
    </lineage>
</organism>